<dbReference type="GeneID" id="107464597"/>
<dbReference type="AlphaFoldDB" id="A0A6P4C4K7"/>
<dbReference type="SMART" id="SM00343">
    <property type="entry name" value="ZnF_C2HC"/>
    <property type="match status" value="1"/>
</dbReference>
<evidence type="ECO:0000256" key="1">
    <source>
        <dbReference type="PROSITE-ProRule" id="PRU00047"/>
    </source>
</evidence>
<dbReference type="PROSITE" id="PS50158">
    <property type="entry name" value="ZF_CCHC"/>
    <property type="match status" value="1"/>
</dbReference>
<reference evidence="3" key="1">
    <citation type="journal article" date="2016" name="Nat. Genet.">
        <title>The genome sequences of Arachis duranensis and Arachis ipaensis, the diploid ancestors of cultivated peanut.</title>
        <authorList>
            <person name="Bertioli D.J."/>
            <person name="Cannon S.B."/>
            <person name="Froenicke L."/>
            <person name="Huang G."/>
            <person name="Farmer A.D."/>
            <person name="Cannon E.K."/>
            <person name="Liu X."/>
            <person name="Gao D."/>
            <person name="Clevenger J."/>
            <person name="Dash S."/>
            <person name="Ren L."/>
            <person name="Moretzsohn M.C."/>
            <person name="Shirasawa K."/>
            <person name="Huang W."/>
            <person name="Vidigal B."/>
            <person name="Abernathy B."/>
            <person name="Chu Y."/>
            <person name="Niederhuth C.E."/>
            <person name="Umale P."/>
            <person name="Araujo A.C."/>
            <person name="Kozik A."/>
            <person name="Kim K.D."/>
            <person name="Burow M.D."/>
            <person name="Varshney R.K."/>
            <person name="Wang X."/>
            <person name="Zhang X."/>
            <person name="Barkley N."/>
            <person name="Guimaraes P.M."/>
            <person name="Isobe S."/>
            <person name="Guo B."/>
            <person name="Liao B."/>
            <person name="Stalker H.T."/>
            <person name="Schmitz R.J."/>
            <person name="Scheffler B.E."/>
            <person name="Leal-Bertioli S.C."/>
            <person name="Xun X."/>
            <person name="Jackson S.A."/>
            <person name="Michelmore R."/>
            <person name="Ozias-Akins P."/>
        </authorList>
    </citation>
    <scope>NUCLEOTIDE SEQUENCE [LARGE SCALE GENOMIC DNA]</scope>
    <source>
        <strain evidence="3">cv. V14167</strain>
    </source>
</reference>
<dbReference type="KEGG" id="adu:107464597"/>
<dbReference type="InterPro" id="IPR001969">
    <property type="entry name" value="Aspartic_peptidase_AS"/>
</dbReference>
<keyword evidence="3" id="KW-1185">Reference proteome</keyword>
<dbReference type="GO" id="GO:0008270">
    <property type="term" value="F:zinc ion binding"/>
    <property type="evidence" value="ECO:0007669"/>
    <property type="project" value="UniProtKB-KW"/>
</dbReference>
<dbReference type="Pfam" id="PF03732">
    <property type="entry name" value="Retrotrans_gag"/>
    <property type="match status" value="1"/>
</dbReference>
<dbReference type="InterPro" id="IPR001878">
    <property type="entry name" value="Znf_CCHC"/>
</dbReference>
<organism evidence="3 4">
    <name type="scientific">Arachis duranensis</name>
    <name type="common">Wild peanut</name>
    <dbReference type="NCBI Taxonomy" id="130453"/>
    <lineage>
        <taxon>Eukaryota</taxon>
        <taxon>Viridiplantae</taxon>
        <taxon>Streptophyta</taxon>
        <taxon>Embryophyta</taxon>
        <taxon>Tracheophyta</taxon>
        <taxon>Spermatophyta</taxon>
        <taxon>Magnoliopsida</taxon>
        <taxon>eudicotyledons</taxon>
        <taxon>Gunneridae</taxon>
        <taxon>Pentapetalae</taxon>
        <taxon>rosids</taxon>
        <taxon>fabids</taxon>
        <taxon>Fabales</taxon>
        <taxon>Fabaceae</taxon>
        <taxon>Papilionoideae</taxon>
        <taxon>50 kb inversion clade</taxon>
        <taxon>dalbergioids sensu lato</taxon>
        <taxon>Dalbergieae</taxon>
        <taxon>Pterocarpus clade</taxon>
        <taxon>Arachis</taxon>
    </lineage>
</organism>
<dbReference type="InterPro" id="IPR032567">
    <property type="entry name" value="RTL1-rel"/>
</dbReference>
<sequence>MPEASGNTPNLIDFMAALGNMAAAMQATAEAMGNQINNGNNGNNDENGPMSLHSFLNVHPPTFRGTSNPTNGDNWIQAIERALQAQQVPDEKWIEFGTYQLHGEAQHWWQGMRRILQPDGIVISWELFRDEFYKKYFPTSVRNARELELLQLKQGQMTITEYTSKFEELCHFSHICQGAPEDFTEWKCIKYEGGLRSDIQSFVVLIQIRVFSELVNRSRVAEDCVRRAAAEKRSLRMPFQRTTGRNFAPRGRQFKCGGFVPQNNQGFGTRVCYFCGQPGHLASSCPEKKGYETGRVQQPGRVYTTSSIGAEGSKALIRGKCEMAGKTLNALFDSGASHTFIAFEKADELGLKIVVLGYDLKVYNATHEAMVTRLGCPKFFFEYKGVISCIS</sequence>
<dbReference type="GO" id="GO:0006508">
    <property type="term" value="P:proteolysis"/>
    <property type="evidence" value="ECO:0007669"/>
    <property type="project" value="InterPro"/>
</dbReference>
<dbReference type="InterPro" id="IPR021109">
    <property type="entry name" value="Peptidase_aspartic_dom_sf"/>
</dbReference>
<keyword evidence="1" id="KW-0479">Metal-binding</keyword>
<dbReference type="Pfam" id="PF08284">
    <property type="entry name" value="RVP_2"/>
    <property type="match status" value="1"/>
</dbReference>
<proteinExistence type="predicted"/>
<dbReference type="SUPFAM" id="SSF57756">
    <property type="entry name" value="Retrovirus zinc finger-like domains"/>
    <property type="match status" value="1"/>
</dbReference>
<keyword evidence="1" id="KW-0862">Zinc</keyword>
<evidence type="ECO:0000259" key="2">
    <source>
        <dbReference type="PROSITE" id="PS50158"/>
    </source>
</evidence>
<name>A0A6P4C4K7_ARADU</name>
<evidence type="ECO:0000313" key="4">
    <source>
        <dbReference type="RefSeq" id="XP_015939001.1"/>
    </source>
</evidence>
<feature type="domain" description="CCHC-type" evidence="2">
    <location>
        <begin position="272"/>
        <end position="287"/>
    </location>
</feature>
<dbReference type="CDD" id="cd00303">
    <property type="entry name" value="retropepsin_like"/>
    <property type="match status" value="1"/>
</dbReference>
<dbReference type="Gene3D" id="2.40.70.10">
    <property type="entry name" value="Acid Proteases"/>
    <property type="match status" value="1"/>
</dbReference>
<dbReference type="PANTHER" id="PTHR15503:SF45">
    <property type="entry name" value="RNA-DIRECTED DNA POLYMERASE HOMOLOG"/>
    <property type="match status" value="1"/>
</dbReference>
<accession>A0A6P4C4K7</accession>
<protein>
    <submittedName>
        <fullName evidence="4">Uncharacterized protein LOC107464597</fullName>
    </submittedName>
</protein>
<gene>
    <name evidence="4" type="primary">LOC107464597</name>
</gene>
<dbReference type="PANTHER" id="PTHR15503">
    <property type="entry name" value="LDOC1 RELATED"/>
    <property type="match status" value="1"/>
</dbReference>
<dbReference type="InterPro" id="IPR005162">
    <property type="entry name" value="Retrotrans_gag_dom"/>
</dbReference>
<dbReference type="InterPro" id="IPR036875">
    <property type="entry name" value="Znf_CCHC_sf"/>
</dbReference>
<keyword evidence="1" id="KW-0863">Zinc-finger</keyword>
<dbReference type="GO" id="GO:0004190">
    <property type="term" value="F:aspartic-type endopeptidase activity"/>
    <property type="evidence" value="ECO:0007669"/>
    <property type="project" value="InterPro"/>
</dbReference>
<dbReference type="PROSITE" id="PS00141">
    <property type="entry name" value="ASP_PROTEASE"/>
    <property type="match status" value="1"/>
</dbReference>
<dbReference type="Proteomes" id="UP000515211">
    <property type="component" value="Chromosome 9"/>
</dbReference>
<dbReference type="GO" id="GO:0003676">
    <property type="term" value="F:nucleic acid binding"/>
    <property type="evidence" value="ECO:0007669"/>
    <property type="project" value="InterPro"/>
</dbReference>
<evidence type="ECO:0000313" key="3">
    <source>
        <dbReference type="Proteomes" id="UP000515211"/>
    </source>
</evidence>
<dbReference type="RefSeq" id="XP_015939001.1">
    <property type="nucleotide sequence ID" value="XM_016083515.1"/>
</dbReference>
<dbReference type="Pfam" id="PF00098">
    <property type="entry name" value="zf-CCHC"/>
    <property type="match status" value="1"/>
</dbReference>
<dbReference type="Gene3D" id="4.10.60.10">
    <property type="entry name" value="Zinc finger, CCHC-type"/>
    <property type="match status" value="1"/>
</dbReference>
<reference evidence="4" key="2">
    <citation type="submission" date="2025-08" db="UniProtKB">
        <authorList>
            <consortium name="RefSeq"/>
        </authorList>
    </citation>
    <scope>IDENTIFICATION</scope>
    <source>
        <tissue evidence="4">Whole plant</tissue>
    </source>
</reference>